<reference evidence="2" key="1">
    <citation type="submission" date="2020-07" db="EMBL/GenBank/DDBJ databases">
        <title>Multicomponent nature underlies the extraordinary mechanical properties of spider dragline silk.</title>
        <authorList>
            <person name="Kono N."/>
            <person name="Nakamura H."/>
            <person name="Mori M."/>
            <person name="Yoshida Y."/>
            <person name="Ohtoshi R."/>
            <person name="Malay A.D."/>
            <person name="Moran D.A.P."/>
            <person name="Tomita M."/>
            <person name="Numata K."/>
            <person name="Arakawa K."/>
        </authorList>
    </citation>
    <scope>NUCLEOTIDE SEQUENCE</scope>
</reference>
<comment type="caution">
    <text evidence="2">The sequence shown here is derived from an EMBL/GenBank/DDBJ whole genome shotgun (WGS) entry which is preliminary data.</text>
</comment>
<name>A0A8X6I388_TRICU</name>
<dbReference type="Proteomes" id="UP000887116">
    <property type="component" value="Unassembled WGS sequence"/>
</dbReference>
<evidence type="ECO:0000313" key="2">
    <source>
        <dbReference type="EMBL" id="GFQ97419.1"/>
    </source>
</evidence>
<accession>A0A8X6I388</accession>
<keyword evidence="3" id="KW-1185">Reference proteome</keyword>
<feature type="compositionally biased region" description="Basic residues" evidence="1">
    <location>
        <begin position="1"/>
        <end position="17"/>
    </location>
</feature>
<organism evidence="2 3">
    <name type="scientific">Trichonephila clavata</name>
    <name type="common">Joro spider</name>
    <name type="synonym">Nephila clavata</name>
    <dbReference type="NCBI Taxonomy" id="2740835"/>
    <lineage>
        <taxon>Eukaryota</taxon>
        <taxon>Metazoa</taxon>
        <taxon>Ecdysozoa</taxon>
        <taxon>Arthropoda</taxon>
        <taxon>Chelicerata</taxon>
        <taxon>Arachnida</taxon>
        <taxon>Araneae</taxon>
        <taxon>Araneomorphae</taxon>
        <taxon>Entelegynae</taxon>
        <taxon>Araneoidea</taxon>
        <taxon>Nephilidae</taxon>
        <taxon>Trichonephila</taxon>
    </lineage>
</organism>
<gene>
    <name evidence="2" type="ORF">TNCT_41321</name>
</gene>
<sequence length="91" mass="10613">MLRFLSKRFSRSTRGKSRTSSDKTLSKPGKNILPCKIILLDGSDLSVDVHVLLSDNYLNLKVILCPLFFSGMLNKYQRFKQKKWEKRVFCK</sequence>
<evidence type="ECO:0000313" key="3">
    <source>
        <dbReference type="Proteomes" id="UP000887116"/>
    </source>
</evidence>
<proteinExistence type="predicted"/>
<protein>
    <submittedName>
        <fullName evidence="2">Uncharacterized protein</fullName>
    </submittedName>
</protein>
<evidence type="ECO:0000256" key="1">
    <source>
        <dbReference type="SAM" id="MobiDB-lite"/>
    </source>
</evidence>
<feature type="region of interest" description="Disordered" evidence="1">
    <location>
        <begin position="1"/>
        <end position="29"/>
    </location>
</feature>
<dbReference type="EMBL" id="BMAO01004845">
    <property type="protein sequence ID" value="GFQ97419.1"/>
    <property type="molecule type" value="Genomic_DNA"/>
</dbReference>
<dbReference type="AlphaFoldDB" id="A0A8X6I388"/>